<gene>
    <name evidence="1" type="ORF">LCGC14_2127650</name>
</gene>
<accession>A0A0F9GFF3</accession>
<proteinExistence type="predicted"/>
<evidence type="ECO:0000313" key="1">
    <source>
        <dbReference type="EMBL" id="KKL68170.1"/>
    </source>
</evidence>
<dbReference type="EMBL" id="LAZR01026616">
    <property type="protein sequence ID" value="KKL68170.1"/>
    <property type="molecule type" value="Genomic_DNA"/>
</dbReference>
<organism evidence="1">
    <name type="scientific">marine sediment metagenome</name>
    <dbReference type="NCBI Taxonomy" id="412755"/>
    <lineage>
        <taxon>unclassified sequences</taxon>
        <taxon>metagenomes</taxon>
        <taxon>ecological metagenomes</taxon>
    </lineage>
</organism>
<name>A0A0F9GFF3_9ZZZZ</name>
<comment type="caution">
    <text evidence="1">The sequence shown here is derived from an EMBL/GenBank/DDBJ whole genome shotgun (WGS) entry which is preliminary data.</text>
</comment>
<dbReference type="AlphaFoldDB" id="A0A0F9GFF3"/>
<reference evidence="1" key="1">
    <citation type="journal article" date="2015" name="Nature">
        <title>Complex archaea that bridge the gap between prokaryotes and eukaryotes.</title>
        <authorList>
            <person name="Spang A."/>
            <person name="Saw J.H."/>
            <person name="Jorgensen S.L."/>
            <person name="Zaremba-Niedzwiedzka K."/>
            <person name="Martijn J."/>
            <person name="Lind A.E."/>
            <person name="van Eijk R."/>
            <person name="Schleper C."/>
            <person name="Guy L."/>
            <person name="Ettema T.J."/>
        </authorList>
    </citation>
    <scope>NUCLEOTIDE SEQUENCE</scope>
</reference>
<protein>
    <submittedName>
        <fullName evidence="1">Uncharacterized protein</fullName>
    </submittedName>
</protein>
<sequence length="90" mass="9747">MNNTLPPLPMLPSSGLPSGLFGGLLGSQQALGNGLAAQAQMAQQPATLKWRRWSLPGSLGLEHPVAKPVVVKTFYQQLKEEITNWLKIDL</sequence>